<name>A0A914B8I9_PATMI</name>
<dbReference type="GeneID" id="119740485"/>
<proteinExistence type="predicted"/>
<evidence type="ECO:0000313" key="1">
    <source>
        <dbReference type="EnsemblMetazoa" id="XP_038071737.1"/>
    </source>
</evidence>
<dbReference type="RefSeq" id="XP_038071737.1">
    <property type="nucleotide sequence ID" value="XM_038215809.1"/>
</dbReference>
<dbReference type="Proteomes" id="UP000887568">
    <property type="component" value="Unplaced"/>
</dbReference>
<accession>A0A914B8I9</accession>
<protein>
    <submittedName>
        <fullName evidence="1">Uncharacterized protein</fullName>
    </submittedName>
</protein>
<sequence>MSEQLIVPTIIRYSTTQIENLAQDEDTWFMGELCGHSVGKAVNITMLLNNNPGWEPTKGVVNFEVVDSNYQDGVLCTNKDADGYATSSCLIESWPNKFDIIILAKAGPVSGIALSLNAEFYEQGSPAALHIKANIPSLPGPKTLSLPGFNPQSLPALPIPLTESVSVFPSFSLGYLQEAMIQFSWCSNAETHVFSVESTVTSADGESSYAQYVCDKLPCDVGMNNIAHNGEQLTSNTVLTDPMQYKDIYVVVVNWGGAYDADADTYVGDFLYNANQVKLL</sequence>
<organism evidence="1 2">
    <name type="scientific">Patiria miniata</name>
    <name type="common">Bat star</name>
    <name type="synonym">Asterina miniata</name>
    <dbReference type="NCBI Taxonomy" id="46514"/>
    <lineage>
        <taxon>Eukaryota</taxon>
        <taxon>Metazoa</taxon>
        <taxon>Echinodermata</taxon>
        <taxon>Eleutherozoa</taxon>
        <taxon>Asterozoa</taxon>
        <taxon>Asteroidea</taxon>
        <taxon>Valvatacea</taxon>
        <taxon>Valvatida</taxon>
        <taxon>Asterinidae</taxon>
        <taxon>Patiria</taxon>
    </lineage>
</organism>
<dbReference type="OMA" id="NNNPGWE"/>
<evidence type="ECO:0000313" key="2">
    <source>
        <dbReference type="Proteomes" id="UP000887568"/>
    </source>
</evidence>
<dbReference type="AlphaFoldDB" id="A0A914B8I9"/>
<dbReference type="OrthoDB" id="5959603at2759"/>
<reference evidence="1" key="1">
    <citation type="submission" date="2022-11" db="UniProtKB">
        <authorList>
            <consortium name="EnsemblMetazoa"/>
        </authorList>
    </citation>
    <scope>IDENTIFICATION</scope>
</reference>
<dbReference type="EnsemblMetazoa" id="XM_038215809.1">
    <property type="protein sequence ID" value="XP_038071737.1"/>
    <property type="gene ID" value="LOC119740485"/>
</dbReference>
<keyword evidence="2" id="KW-1185">Reference proteome</keyword>